<dbReference type="PANTHER" id="PTHR14413:SF16">
    <property type="entry name" value="LARGE RIBOSOMAL SUBUNIT PROTEIN BL17M"/>
    <property type="match status" value="1"/>
</dbReference>
<proteinExistence type="inferred from homology"/>
<dbReference type="InterPro" id="IPR036373">
    <property type="entry name" value="Ribosomal_bL17_sf"/>
</dbReference>
<protein>
    <recommendedName>
        <fullName evidence="4">Large ribosomal subunit protein bL17</fullName>
    </recommendedName>
</protein>
<dbReference type="EMBL" id="DVOD01000013">
    <property type="protein sequence ID" value="HIU91816.1"/>
    <property type="molecule type" value="Genomic_DNA"/>
</dbReference>
<dbReference type="Gene3D" id="3.90.1030.10">
    <property type="entry name" value="Ribosomal protein L17"/>
    <property type="match status" value="1"/>
</dbReference>
<evidence type="ECO:0000256" key="3">
    <source>
        <dbReference type="ARBA" id="ARBA00023274"/>
    </source>
</evidence>
<keyword evidence="3 4" id="KW-0687">Ribonucleoprotein</keyword>
<gene>
    <name evidence="4 6" type="primary">rplQ</name>
    <name evidence="6" type="ORF">IAD26_01635</name>
</gene>
<reference evidence="6" key="1">
    <citation type="submission" date="2020-10" db="EMBL/GenBank/DDBJ databases">
        <authorList>
            <person name="Gilroy R."/>
        </authorList>
    </citation>
    <scope>NUCLEOTIDE SEQUENCE</scope>
    <source>
        <strain evidence="6">CHK154-7741</strain>
    </source>
</reference>
<reference evidence="6" key="2">
    <citation type="journal article" date="2021" name="PeerJ">
        <title>Extensive microbial diversity within the chicken gut microbiome revealed by metagenomics and culture.</title>
        <authorList>
            <person name="Gilroy R."/>
            <person name="Ravi A."/>
            <person name="Getino M."/>
            <person name="Pursley I."/>
            <person name="Horton D.L."/>
            <person name="Alikhan N.F."/>
            <person name="Baker D."/>
            <person name="Gharbi K."/>
            <person name="Hall N."/>
            <person name="Watson M."/>
            <person name="Adriaenssens E.M."/>
            <person name="Foster-Nyarko E."/>
            <person name="Jarju S."/>
            <person name="Secka A."/>
            <person name="Antonio M."/>
            <person name="Oren A."/>
            <person name="Chaudhuri R.R."/>
            <person name="La Ragione R."/>
            <person name="Hildebrand F."/>
            <person name="Pallen M.J."/>
        </authorList>
    </citation>
    <scope>NUCLEOTIDE SEQUENCE</scope>
    <source>
        <strain evidence="6">CHK154-7741</strain>
    </source>
</reference>
<dbReference type="HAMAP" id="MF_01368">
    <property type="entry name" value="Ribosomal_bL17"/>
    <property type="match status" value="1"/>
</dbReference>
<dbReference type="InterPro" id="IPR047859">
    <property type="entry name" value="Ribosomal_bL17_CS"/>
</dbReference>
<comment type="caution">
    <text evidence="6">The sequence shown here is derived from an EMBL/GenBank/DDBJ whole genome shotgun (WGS) entry which is preliminary data.</text>
</comment>
<sequence length="145" mass="16447">MRHQSKKHHLGKAQDQRNALLRSLATELILHGEIKTTMARAKALKPYAENIITLAKQGTLHSRRLAAKFIFDKETGKFMNFETGEVLEGVEKADKEQKAVAQTILRKLFAQTAKKYANRNGGYTRIYRMPPRRGDAAEMALIQLV</sequence>
<dbReference type="GO" id="GO:0006412">
    <property type="term" value="P:translation"/>
    <property type="evidence" value="ECO:0007669"/>
    <property type="project" value="UniProtKB-UniRule"/>
</dbReference>
<evidence type="ECO:0000256" key="1">
    <source>
        <dbReference type="ARBA" id="ARBA00008777"/>
    </source>
</evidence>
<dbReference type="GO" id="GO:0003735">
    <property type="term" value="F:structural constituent of ribosome"/>
    <property type="evidence" value="ECO:0007669"/>
    <property type="project" value="InterPro"/>
</dbReference>
<dbReference type="PANTHER" id="PTHR14413">
    <property type="entry name" value="RIBOSOMAL PROTEIN L17"/>
    <property type="match status" value="1"/>
</dbReference>
<dbReference type="GO" id="GO:0022625">
    <property type="term" value="C:cytosolic large ribosomal subunit"/>
    <property type="evidence" value="ECO:0007669"/>
    <property type="project" value="TreeGrafter"/>
</dbReference>
<organism evidence="6 7">
    <name type="scientific">Candidatus Limenecus avicola</name>
    <dbReference type="NCBI Taxonomy" id="2840847"/>
    <lineage>
        <taxon>Bacteria</taxon>
        <taxon>Bacillati</taxon>
        <taxon>Bacillota</taxon>
        <taxon>Clostridia</taxon>
        <taxon>Eubacteriales</taxon>
        <taxon>Clostridiaceae</taxon>
        <taxon>Clostridiaceae incertae sedis</taxon>
        <taxon>Candidatus Limenecus</taxon>
    </lineage>
</organism>
<keyword evidence="2 4" id="KW-0689">Ribosomal protein</keyword>
<dbReference type="AlphaFoldDB" id="A0A9D1MZA3"/>
<evidence type="ECO:0000256" key="4">
    <source>
        <dbReference type="HAMAP-Rule" id="MF_01368"/>
    </source>
</evidence>
<dbReference type="PROSITE" id="PS01167">
    <property type="entry name" value="RIBOSOMAL_L17"/>
    <property type="match status" value="1"/>
</dbReference>
<evidence type="ECO:0000256" key="5">
    <source>
        <dbReference type="RuleBase" id="RU000660"/>
    </source>
</evidence>
<comment type="similarity">
    <text evidence="1 4 5">Belongs to the bacterial ribosomal protein bL17 family.</text>
</comment>
<dbReference type="NCBIfam" id="TIGR00059">
    <property type="entry name" value="L17"/>
    <property type="match status" value="1"/>
</dbReference>
<dbReference type="SUPFAM" id="SSF64263">
    <property type="entry name" value="Prokaryotic ribosomal protein L17"/>
    <property type="match status" value="1"/>
</dbReference>
<evidence type="ECO:0000313" key="7">
    <source>
        <dbReference type="Proteomes" id="UP000886748"/>
    </source>
</evidence>
<accession>A0A9D1MZA3</accession>
<evidence type="ECO:0000313" key="6">
    <source>
        <dbReference type="EMBL" id="HIU91816.1"/>
    </source>
</evidence>
<dbReference type="Proteomes" id="UP000886748">
    <property type="component" value="Unassembled WGS sequence"/>
</dbReference>
<dbReference type="Pfam" id="PF01196">
    <property type="entry name" value="Ribosomal_L17"/>
    <property type="match status" value="1"/>
</dbReference>
<evidence type="ECO:0000256" key="2">
    <source>
        <dbReference type="ARBA" id="ARBA00022980"/>
    </source>
</evidence>
<name>A0A9D1MZA3_9CLOT</name>
<comment type="subunit">
    <text evidence="4">Part of the 50S ribosomal subunit. Contacts protein L32.</text>
</comment>
<dbReference type="InterPro" id="IPR000456">
    <property type="entry name" value="Ribosomal_bL17"/>
</dbReference>